<name>A0A5S4G5R7_9ACTN</name>
<dbReference type="Proteomes" id="UP000305238">
    <property type="component" value="Unassembled WGS sequence"/>
</dbReference>
<comment type="caution">
    <text evidence="1">The sequence shown here is derived from an EMBL/GenBank/DDBJ whole genome shotgun (WGS) entry which is preliminary data.</text>
</comment>
<dbReference type="AlphaFoldDB" id="A0A5S4G5R7"/>
<gene>
    <name evidence="1" type="ORF">ETD96_37655</name>
</gene>
<evidence type="ECO:0000313" key="1">
    <source>
        <dbReference type="EMBL" id="TMR28348.1"/>
    </source>
</evidence>
<evidence type="ECO:0000313" key="2">
    <source>
        <dbReference type="Proteomes" id="UP000305238"/>
    </source>
</evidence>
<dbReference type="RefSeq" id="WP_138641276.1">
    <property type="nucleotide sequence ID" value="NZ_VCKZ01000437.1"/>
</dbReference>
<keyword evidence="2" id="KW-1185">Reference proteome</keyword>
<reference evidence="1 2" key="1">
    <citation type="submission" date="2019-05" db="EMBL/GenBank/DDBJ databases">
        <title>Draft genome sequence of Actinomadura geliboluensis A8036.</title>
        <authorList>
            <person name="Saricaoglu S."/>
            <person name="Isik K."/>
        </authorList>
    </citation>
    <scope>NUCLEOTIDE SEQUENCE [LARGE SCALE GENOMIC DNA]</scope>
    <source>
        <strain evidence="1 2">A8036</strain>
    </source>
</reference>
<dbReference type="EMBL" id="VCKZ01000437">
    <property type="protein sequence ID" value="TMR28348.1"/>
    <property type="molecule type" value="Genomic_DNA"/>
</dbReference>
<sequence>MGLEFLTKARLRVIDSTTPDPATEQNLLLNLQKQDHAEINSHTTPLNVAVSASGGGQWHWSVLSD</sequence>
<protein>
    <submittedName>
        <fullName evidence="1">Uncharacterized protein</fullName>
    </submittedName>
</protein>
<proteinExistence type="predicted"/>
<accession>A0A5S4G5R7</accession>
<organism evidence="1 2">
    <name type="scientific">Actinomadura geliboluensis</name>
    <dbReference type="NCBI Taxonomy" id="882440"/>
    <lineage>
        <taxon>Bacteria</taxon>
        <taxon>Bacillati</taxon>
        <taxon>Actinomycetota</taxon>
        <taxon>Actinomycetes</taxon>
        <taxon>Streptosporangiales</taxon>
        <taxon>Thermomonosporaceae</taxon>
        <taxon>Actinomadura</taxon>
    </lineage>
</organism>